<accession>A0A1X1ZCK2</accession>
<keyword evidence="2" id="KW-1185">Reference proteome</keyword>
<name>A0A1X1ZCK2_9MYCO</name>
<dbReference type="OrthoDB" id="5118155at2"/>
<dbReference type="RefSeq" id="WP_052742727.1">
    <property type="nucleotide sequence ID" value="NZ_JACKSS010000018.1"/>
</dbReference>
<proteinExistence type="predicted"/>
<reference evidence="1 2" key="1">
    <citation type="submission" date="2016-01" db="EMBL/GenBank/DDBJ databases">
        <title>The new phylogeny of the genus Mycobacterium.</title>
        <authorList>
            <person name="Tarcisio F."/>
            <person name="Conor M."/>
            <person name="Antonella G."/>
            <person name="Elisabetta G."/>
            <person name="Giulia F.S."/>
            <person name="Sara T."/>
            <person name="Anna F."/>
            <person name="Clotilde B."/>
            <person name="Roberto B."/>
            <person name="Veronica D.S."/>
            <person name="Fabio R."/>
            <person name="Monica P."/>
            <person name="Olivier J."/>
            <person name="Enrico T."/>
            <person name="Nicola S."/>
        </authorList>
    </citation>
    <scope>NUCLEOTIDE SEQUENCE [LARGE SCALE GENOMIC DNA]</scope>
    <source>
        <strain evidence="1 2">DSM 44803</strain>
    </source>
</reference>
<evidence type="ECO:0000313" key="1">
    <source>
        <dbReference type="EMBL" id="ORW21062.1"/>
    </source>
</evidence>
<evidence type="ECO:0000313" key="2">
    <source>
        <dbReference type="Proteomes" id="UP000193781"/>
    </source>
</evidence>
<dbReference type="AlphaFoldDB" id="A0A1X1ZCK2"/>
<dbReference type="Proteomes" id="UP000193781">
    <property type="component" value="Unassembled WGS sequence"/>
</dbReference>
<organism evidence="1 2">
    <name type="scientific">Mycobacterium nebraskense</name>
    <dbReference type="NCBI Taxonomy" id="244292"/>
    <lineage>
        <taxon>Bacteria</taxon>
        <taxon>Bacillati</taxon>
        <taxon>Actinomycetota</taxon>
        <taxon>Actinomycetes</taxon>
        <taxon>Mycobacteriales</taxon>
        <taxon>Mycobacteriaceae</taxon>
        <taxon>Mycobacterium</taxon>
    </lineage>
</organism>
<protein>
    <submittedName>
        <fullName evidence="1">Uncharacterized protein</fullName>
    </submittedName>
</protein>
<sequence>MYDAIDERRRYRIESTAREIADLAGHDRLVERVLEDSRVEALLGEALEAAARTGFEAKRRLLGRAVADALLSEDEAAVDYAALIVTALTQLEPLHVRALIRLERHTDLKYEQAAEWDQLAVHRTLAEPVAAALIYTGVATPGMAAGPPMYVREITEFGRALLGQLRGVADEEMERLAD</sequence>
<comment type="caution">
    <text evidence="1">The sequence shown here is derived from an EMBL/GenBank/DDBJ whole genome shotgun (WGS) entry which is preliminary data.</text>
</comment>
<dbReference type="EMBL" id="LQPH01000128">
    <property type="protein sequence ID" value="ORW21062.1"/>
    <property type="molecule type" value="Genomic_DNA"/>
</dbReference>
<gene>
    <name evidence="1" type="ORF">AWC17_06855</name>
</gene>